<dbReference type="STRING" id="1188229.GlitD10_2724"/>
<dbReference type="HAMAP" id="MF_01270">
    <property type="entry name" value="AnhMurNAc_kinase"/>
    <property type="match status" value="1"/>
</dbReference>
<dbReference type="EC" id="2.7.1.170" evidence="2"/>
<evidence type="ECO:0000256" key="2">
    <source>
        <dbReference type="HAMAP-Rule" id="MF_01270"/>
    </source>
</evidence>
<dbReference type="AlphaFoldDB" id="A0A1J0AGQ3"/>
<protein>
    <recommendedName>
        <fullName evidence="2">Anhydro-N-acetylmuramic acid kinase</fullName>
        <ecNumber evidence="2">2.7.1.170</ecNumber>
    </recommendedName>
    <alternativeName>
        <fullName evidence="2">AnhMurNAc kinase</fullName>
    </alternativeName>
</protein>
<dbReference type="GO" id="GO:0016773">
    <property type="term" value="F:phosphotransferase activity, alcohol group as acceptor"/>
    <property type="evidence" value="ECO:0007669"/>
    <property type="project" value="UniProtKB-UniRule"/>
</dbReference>
<dbReference type="RefSeq" id="WP_071455411.1">
    <property type="nucleotide sequence ID" value="NZ_CP017675.1"/>
</dbReference>
<dbReference type="GO" id="GO:0097175">
    <property type="term" value="P:1,6-anhydro-N-acetyl-beta-muramic acid catabolic process"/>
    <property type="evidence" value="ECO:0007669"/>
    <property type="project" value="UniProtKB-UniRule"/>
</dbReference>
<comment type="catalytic activity">
    <reaction evidence="2">
        <text>1,6-anhydro-N-acetyl-beta-muramate + ATP + H2O = N-acetyl-D-muramate 6-phosphate + ADP + H(+)</text>
        <dbReference type="Rhea" id="RHEA:24952"/>
        <dbReference type="ChEBI" id="CHEBI:15377"/>
        <dbReference type="ChEBI" id="CHEBI:15378"/>
        <dbReference type="ChEBI" id="CHEBI:30616"/>
        <dbReference type="ChEBI" id="CHEBI:58690"/>
        <dbReference type="ChEBI" id="CHEBI:58722"/>
        <dbReference type="ChEBI" id="CHEBI:456216"/>
        <dbReference type="EC" id="2.7.1.170"/>
    </reaction>
</comment>
<dbReference type="KEGG" id="glt:GlitD10_2724"/>
<dbReference type="PANTHER" id="PTHR30605">
    <property type="entry name" value="ANHYDRO-N-ACETYLMURAMIC ACID KINASE"/>
    <property type="match status" value="1"/>
</dbReference>
<dbReference type="UniPathway" id="UPA00343"/>
<reference evidence="3 4" key="1">
    <citation type="submission" date="2016-10" db="EMBL/GenBank/DDBJ databases">
        <title>Description of Gloeomargarita lithophora gen. nov., sp. nov., a thylakoid-bearing basal-branching cyanobacterium with intracellular carbonates, and proposal for Gloeomargaritales ord. nov.</title>
        <authorList>
            <person name="Moreira D."/>
            <person name="Tavera R."/>
            <person name="Benzerara K."/>
            <person name="Skouri-Panet F."/>
            <person name="Couradeau E."/>
            <person name="Gerard E."/>
            <person name="Loussert C."/>
            <person name="Novelo E."/>
            <person name="Zivanovic Y."/>
            <person name="Lopez-Garcia P."/>
        </authorList>
    </citation>
    <scope>NUCLEOTIDE SEQUENCE [LARGE SCALE GENOMIC DNA]</scope>
    <source>
        <strain evidence="3 4">D10</strain>
    </source>
</reference>
<gene>
    <name evidence="2 3" type="primary">anmK</name>
    <name evidence="3" type="ORF">GlitD10_2724</name>
</gene>
<dbReference type="Pfam" id="PF03702">
    <property type="entry name" value="AnmK"/>
    <property type="match status" value="1"/>
</dbReference>
<dbReference type="OrthoDB" id="9763949at2"/>
<dbReference type="Gene3D" id="3.30.420.40">
    <property type="match status" value="2"/>
</dbReference>
<dbReference type="NCBIfam" id="NF007148">
    <property type="entry name" value="PRK09585.3-2"/>
    <property type="match status" value="1"/>
</dbReference>
<dbReference type="GO" id="GO:0005524">
    <property type="term" value="F:ATP binding"/>
    <property type="evidence" value="ECO:0007669"/>
    <property type="project" value="UniProtKB-UniRule"/>
</dbReference>
<feature type="binding site" evidence="2">
    <location>
        <begin position="21"/>
        <end position="28"/>
    </location>
    <ligand>
        <name>ATP</name>
        <dbReference type="ChEBI" id="CHEBI:30616"/>
    </ligand>
</feature>
<dbReference type="InterPro" id="IPR005338">
    <property type="entry name" value="Anhydro_N_Ac-Mur_kinase"/>
</dbReference>
<dbReference type="UniPathway" id="UPA00544"/>
<keyword evidence="2" id="KW-0547">Nucleotide-binding</keyword>
<comment type="pathway">
    <text evidence="2">Cell wall biogenesis; peptidoglycan recycling.</text>
</comment>
<dbReference type="SUPFAM" id="SSF53067">
    <property type="entry name" value="Actin-like ATPase domain"/>
    <property type="match status" value="1"/>
</dbReference>
<accession>A0A1J0AGQ3</accession>
<dbReference type="CDD" id="cd24050">
    <property type="entry name" value="ASKHA_NBD_ANMK"/>
    <property type="match status" value="1"/>
</dbReference>
<dbReference type="PANTHER" id="PTHR30605:SF0">
    <property type="entry name" value="ANHYDRO-N-ACETYLMURAMIC ACID KINASE"/>
    <property type="match status" value="1"/>
</dbReference>
<dbReference type="GO" id="GO:0016301">
    <property type="term" value="F:kinase activity"/>
    <property type="evidence" value="ECO:0007669"/>
    <property type="project" value="UniProtKB-KW"/>
</dbReference>
<evidence type="ECO:0000313" key="3">
    <source>
        <dbReference type="EMBL" id="APB35067.1"/>
    </source>
</evidence>
<dbReference type="InterPro" id="IPR043129">
    <property type="entry name" value="ATPase_NBD"/>
</dbReference>
<keyword evidence="2" id="KW-0119">Carbohydrate metabolism</keyword>
<comment type="function">
    <text evidence="2">Catalyzes the specific phosphorylation of 1,6-anhydro-N-acetylmuramic acid (anhMurNAc) with the simultaneous cleavage of the 1,6-anhydro ring, generating MurNAc-6-P. Is required for the utilization of anhMurNAc either imported from the medium or derived from its own cell wall murein, and thus plays a role in cell wall recycling.</text>
</comment>
<comment type="similarity">
    <text evidence="2">Belongs to the anhydro-N-acetylmuramic acid kinase family.</text>
</comment>
<name>A0A1J0AGQ3_9CYAN</name>
<evidence type="ECO:0000313" key="4">
    <source>
        <dbReference type="Proteomes" id="UP000180235"/>
    </source>
</evidence>
<keyword evidence="2" id="KW-0067">ATP-binding</keyword>
<keyword evidence="2 3" id="KW-0808">Transferase</keyword>
<dbReference type="Proteomes" id="UP000180235">
    <property type="component" value="Chromosome"/>
</dbReference>
<keyword evidence="1 2" id="KW-0418">Kinase</keyword>
<sequence length="377" mass="41552">MWQLTEVQRLKTRIVAGLMSGTSMDGIDVCICEIQTDPWQCCWLTAQTIPYSEGLRFSLSQSQGNLAQIAHWHRQIGEAFAEALATVLADFPTELHLIGSHGQTVYHEHQKTTLQLGEAAFLAERFGCPVVSDFRIHDVAVGGSGAPLVPYVDARLFGHLQRSLLALNLGGIANFTLVADGQAITALDCGPANMVLDELARLFSRGKTQIDRNGYWAGQGRVRREWLEYLMNHYFIHQPPPKSAGREQFGGLFVQELINHTNPGSTTSWYDLFATVTHFTAVAIFDHYQTWIKPQQEITEVIVSGGGVHNPILMQELAQIFHPIPISTSAKYGINPDSKEALAFAILASERIDGKPTNIPAVTGAKRPVLLGKITEL</sequence>
<dbReference type="GO" id="GO:0006040">
    <property type="term" value="P:amino sugar metabolic process"/>
    <property type="evidence" value="ECO:0007669"/>
    <property type="project" value="InterPro"/>
</dbReference>
<keyword evidence="4" id="KW-1185">Reference proteome</keyword>
<comment type="pathway">
    <text evidence="2">Amino-sugar metabolism; 1,6-anhydro-N-acetylmuramate degradation.</text>
</comment>
<dbReference type="GO" id="GO:0009254">
    <property type="term" value="P:peptidoglycan turnover"/>
    <property type="evidence" value="ECO:0007669"/>
    <property type="project" value="UniProtKB-UniRule"/>
</dbReference>
<organism evidence="3 4">
    <name type="scientific">Gloeomargarita lithophora Alchichica-D10</name>
    <dbReference type="NCBI Taxonomy" id="1188229"/>
    <lineage>
        <taxon>Bacteria</taxon>
        <taxon>Bacillati</taxon>
        <taxon>Cyanobacteriota</taxon>
        <taxon>Cyanophyceae</taxon>
        <taxon>Gloeomargaritales</taxon>
        <taxon>Gloeomargaritaceae</taxon>
        <taxon>Gloeomargarita</taxon>
    </lineage>
</organism>
<dbReference type="EMBL" id="CP017675">
    <property type="protein sequence ID" value="APB35067.1"/>
    <property type="molecule type" value="Genomic_DNA"/>
</dbReference>
<proteinExistence type="inferred from homology"/>
<evidence type="ECO:0000256" key="1">
    <source>
        <dbReference type="ARBA" id="ARBA00022777"/>
    </source>
</evidence>